<sequence length="95" mass="10394">MPTELLPLAYLGFACLAADSHRHRGHRRAPGAARRWGWLWITLALADAVARRGWAEGVIAWAIALSLAALACTLLLSARPRWALAPARLFTRRAG</sequence>
<dbReference type="Pfam" id="PF11804">
    <property type="entry name" value="DUF3325"/>
    <property type="match status" value="1"/>
</dbReference>
<name>A0ABY4X5A6_9SPHN</name>
<dbReference type="EMBL" id="CP084930">
    <property type="protein sequence ID" value="USI72064.1"/>
    <property type="molecule type" value="Genomic_DNA"/>
</dbReference>
<keyword evidence="1" id="KW-0472">Membrane</keyword>
<evidence type="ECO:0000313" key="2">
    <source>
        <dbReference type="EMBL" id="USI72064.1"/>
    </source>
</evidence>
<evidence type="ECO:0000256" key="1">
    <source>
        <dbReference type="SAM" id="Phobius"/>
    </source>
</evidence>
<accession>A0ABY4X5A6</accession>
<keyword evidence="1" id="KW-1133">Transmembrane helix</keyword>
<gene>
    <name evidence="2" type="ORF">LHA26_12205</name>
</gene>
<dbReference type="RefSeq" id="WP_252165873.1">
    <property type="nucleotide sequence ID" value="NZ_CP084930.1"/>
</dbReference>
<protein>
    <submittedName>
        <fullName evidence="2">DUF3325 family protein</fullName>
    </submittedName>
</protein>
<dbReference type="InterPro" id="IPR021762">
    <property type="entry name" value="DUF3325"/>
</dbReference>
<reference evidence="2" key="1">
    <citation type="journal article" date="2022" name="Toxins">
        <title>Genomic Analysis of Sphingopyxis sp. USTB-05 for Biodegrading Cyanobacterial Hepatotoxins.</title>
        <authorList>
            <person name="Liu C."/>
            <person name="Xu Q."/>
            <person name="Zhao Z."/>
            <person name="Zhang H."/>
            <person name="Liu X."/>
            <person name="Yin C."/>
            <person name="Liu Y."/>
            <person name="Yan H."/>
        </authorList>
    </citation>
    <scope>NUCLEOTIDE SEQUENCE</scope>
    <source>
        <strain evidence="2">NBD5</strain>
    </source>
</reference>
<feature type="transmembrane region" description="Helical" evidence="1">
    <location>
        <begin position="58"/>
        <end position="78"/>
    </location>
</feature>
<dbReference type="Proteomes" id="UP001056937">
    <property type="component" value="Chromosome 1"/>
</dbReference>
<evidence type="ECO:0000313" key="3">
    <source>
        <dbReference type="Proteomes" id="UP001056937"/>
    </source>
</evidence>
<proteinExistence type="predicted"/>
<keyword evidence="1" id="KW-0812">Transmembrane</keyword>
<keyword evidence="3" id="KW-1185">Reference proteome</keyword>
<organism evidence="2 3">
    <name type="scientific">Sphingomonas morindae</name>
    <dbReference type="NCBI Taxonomy" id="1541170"/>
    <lineage>
        <taxon>Bacteria</taxon>
        <taxon>Pseudomonadati</taxon>
        <taxon>Pseudomonadota</taxon>
        <taxon>Alphaproteobacteria</taxon>
        <taxon>Sphingomonadales</taxon>
        <taxon>Sphingomonadaceae</taxon>
        <taxon>Sphingomonas</taxon>
    </lineage>
</organism>